<reference evidence="3" key="1">
    <citation type="submission" date="2018-04" db="EMBL/GenBank/DDBJ databases">
        <authorList>
            <person name="Cornet L."/>
        </authorList>
    </citation>
    <scope>NUCLEOTIDE SEQUENCE [LARGE SCALE GENOMIC DNA]</scope>
</reference>
<sequence length="181" mass="18748">MSLTVLYCFLLVLMLVGLIGAFVPVLPGIGLIVVAILVWTIAVPMTTSTALITAIAALILSLGINYLAAYLGAKSVGASSWGQTGSIIGLIIGFLGLLPALPVGGPLLGILFGTMLGAFVGEFLYRKELDLSKRLAFSGKVSLAVVVSSLLGTLLEGLLALTAIVVFVMTTWSTVQWPIGQ</sequence>
<dbReference type="PANTHER" id="PTHR39165:SF1">
    <property type="entry name" value="DUF456 DOMAIN-CONTAINING PROTEIN"/>
    <property type="match status" value="1"/>
</dbReference>
<feature type="transmembrane region" description="Helical" evidence="1">
    <location>
        <begin position="145"/>
        <end position="169"/>
    </location>
</feature>
<dbReference type="EMBL" id="QBMP01000158">
    <property type="protein sequence ID" value="PZO51951.1"/>
    <property type="molecule type" value="Genomic_DNA"/>
</dbReference>
<dbReference type="PANTHER" id="PTHR39165">
    <property type="entry name" value="IG HYPOTHETICAL 17883"/>
    <property type="match status" value="1"/>
</dbReference>
<feature type="transmembrane region" description="Helical" evidence="1">
    <location>
        <begin position="7"/>
        <end position="39"/>
    </location>
</feature>
<dbReference type="InterPro" id="IPR007403">
    <property type="entry name" value="DUF456"/>
</dbReference>
<comment type="caution">
    <text evidence="2">The sequence shown here is derived from an EMBL/GenBank/DDBJ whole genome shotgun (WGS) entry which is preliminary data.</text>
</comment>
<feature type="transmembrane region" description="Helical" evidence="1">
    <location>
        <begin position="84"/>
        <end position="101"/>
    </location>
</feature>
<evidence type="ECO:0000313" key="2">
    <source>
        <dbReference type="EMBL" id="PZO51951.1"/>
    </source>
</evidence>
<organism evidence="2 3">
    <name type="scientific">Phormidesmis priestleyi</name>
    <dbReference type="NCBI Taxonomy" id="268141"/>
    <lineage>
        <taxon>Bacteria</taxon>
        <taxon>Bacillati</taxon>
        <taxon>Cyanobacteriota</taxon>
        <taxon>Cyanophyceae</taxon>
        <taxon>Leptolyngbyales</taxon>
        <taxon>Leptolyngbyaceae</taxon>
        <taxon>Phormidesmis</taxon>
    </lineage>
</organism>
<name>A0A2W4YYW9_9CYAN</name>
<protein>
    <submittedName>
        <fullName evidence="2">DUF456 domain-containing protein</fullName>
    </submittedName>
</protein>
<dbReference type="AlphaFoldDB" id="A0A2W4YYW9"/>
<keyword evidence="1" id="KW-0472">Membrane</keyword>
<dbReference type="Proteomes" id="UP000249794">
    <property type="component" value="Unassembled WGS sequence"/>
</dbReference>
<reference evidence="2 3" key="2">
    <citation type="submission" date="2018-06" db="EMBL/GenBank/DDBJ databases">
        <title>Metagenomic assembly of (sub)arctic Cyanobacteria and their associated microbiome from non-axenic cultures.</title>
        <authorList>
            <person name="Baurain D."/>
        </authorList>
    </citation>
    <scope>NUCLEOTIDE SEQUENCE [LARGE SCALE GENOMIC DNA]</scope>
    <source>
        <strain evidence="2">ULC027bin1</strain>
    </source>
</reference>
<evidence type="ECO:0000256" key="1">
    <source>
        <dbReference type="SAM" id="Phobius"/>
    </source>
</evidence>
<keyword evidence="1" id="KW-1133">Transmembrane helix</keyword>
<feature type="transmembrane region" description="Helical" evidence="1">
    <location>
        <begin position="51"/>
        <end position="72"/>
    </location>
</feature>
<gene>
    <name evidence="2" type="ORF">DCF15_14385</name>
</gene>
<evidence type="ECO:0000313" key="3">
    <source>
        <dbReference type="Proteomes" id="UP000249794"/>
    </source>
</evidence>
<proteinExistence type="predicted"/>
<accession>A0A2W4YYW9</accession>
<feature type="transmembrane region" description="Helical" evidence="1">
    <location>
        <begin position="107"/>
        <end position="125"/>
    </location>
</feature>
<dbReference type="Pfam" id="PF04306">
    <property type="entry name" value="DUF456"/>
    <property type="match status" value="1"/>
</dbReference>
<keyword evidence="1" id="KW-0812">Transmembrane</keyword>